<keyword evidence="3" id="KW-1133">Transmembrane helix</keyword>
<dbReference type="Proteomes" id="UP001152888">
    <property type="component" value="Unassembled WGS sequence"/>
</dbReference>
<evidence type="ECO:0000313" key="6">
    <source>
        <dbReference type="Proteomes" id="UP001152888"/>
    </source>
</evidence>
<dbReference type="OrthoDB" id="72369at2759"/>
<dbReference type="Gene3D" id="3.80.10.10">
    <property type="entry name" value="Ribonuclease Inhibitor"/>
    <property type="match status" value="3"/>
</dbReference>
<keyword evidence="2" id="KW-0677">Repeat</keyword>
<keyword evidence="6" id="KW-1185">Reference proteome</keyword>
<protein>
    <submittedName>
        <fullName evidence="5">Uncharacterized protein</fullName>
    </submittedName>
</protein>
<keyword evidence="4" id="KW-0732">Signal</keyword>
<evidence type="ECO:0000256" key="4">
    <source>
        <dbReference type="SAM" id="SignalP"/>
    </source>
</evidence>
<gene>
    <name evidence="5" type="ORF">ACAOBT_LOCUS5019</name>
</gene>
<dbReference type="Pfam" id="PF13855">
    <property type="entry name" value="LRR_8"/>
    <property type="match status" value="3"/>
</dbReference>
<dbReference type="SMART" id="SM00365">
    <property type="entry name" value="LRR_SD22"/>
    <property type="match status" value="5"/>
</dbReference>
<keyword evidence="3" id="KW-0472">Membrane</keyword>
<dbReference type="InterPro" id="IPR032675">
    <property type="entry name" value="LRR_dom_sf"/>
</dbReference>
<keyword evidence="1" id="KW-0433">Leucine-rich repeat</keyword>
<name>A0A9P0NZA1_ACAOB</name>
<feature type="transmembrane region" description="Helical" evidence="3">
    <location>
        <begin position="428"/>
        <end position="452"/>
    </location>
</feature>
<dbReference type="InterPro" id="IPR001611">
    <property type="entry name" value="Leu-rich_rpt"/>
</dbReference>
<comment type="caution">
    <text evidence="5">The sequence shown here is derived from an EMBL/GenBank/DDBJ whole genome shotgun (WGS) entry which is preliminary data.</text>
</comment>
<sequence>MKVFLCLILLVQSFISGGSDQPPFCKSCECQITNTTTVRRIVSCRHDVERIIFIESNWKNEKNETFDYDIVSFQNGVLPNLTNIFPASSLVSLDLSYNDIISIGSNVFMNLKNMTTLILSHNDLEKIDPDVFKGFDKDGKPSPLNNLKELRLGNNKIRSLNPDVTDHITELEILDLSNNPLGPIDNSTLLAISKLSNLKELYLQYTNITSLPDHLLHTLKHLQVLDLSGNPITEMPRTLAQAKNLTKLFMNNTGFVNLTEKNGFPELPKLKELHLCRNEHLQHLGKHSLSGLIQLAVLKLTDNIDLASIDPMAIAKAMDNNGGAIWPPLKELYLGNNKLSYLESELVARWDALLALDINDNPWTCECENQWLIEDLMPIYIKLNPANAKIIKCAAPIEMKDIKFADLFVKKSHMRCLDTNDARPDLDAAMLVGVLAGVLVAIPTILLLIFAYQRKWISLCGICDDSPAAYSRRFYNAASDDNF</sequence>
<organism evidence="5 6">
    <name type="scientific">Acanthoscelides obtectus</name>
    <name type="common">Bean weevil</name>
    <name type="synonym">Bruchus obtectus</name>
    <dbReference type="NCBI Taxonomy" id="200917"/>
    <lineage>
        <taxon>Eukaryota</taxon>
        <taxon>Metazoa</taxon>
        <taxon>Ecdysozoa</taxon>
        <taxon>Arthropoda</taxon>
        <taxon>Hexapoda</taxon>
        <taxon>Insecta</taxon>
        <taxon>Pterygota</taxon>
        <taxon>Neoptera</taxon>
        <taxon>Endopterygota</taxon>
        <taxon>Coleoptera</taxon>
        <taxon>Polyphaga</taxon>
        <taxon>Cucujiformia</taxon>
        <taxon>Chrysomeloidea</taxon>
        <taxon>Chrysomelidae</taxon>
        <taxon>Bruchinae</taxon>
        <taxon>Bruchini</taxon>
        <taxon>Acanthoscelides</taxon>
    </lineage>
</organism>
<evidence type="ECO:0000256" key="2">
    <source>
        <dbReference type="ARBA" id="ARBA00022737"/>
    </source>
</evidence>
<dbReference type="InterPro" id="IPR003591">
    <property type="entry name" value="Leu-rich_rpt_typical-subtyp"/>
</dbReference>
<keyword evidence="3" id="KW-0812">Transmembrane</keyword>
<dbReference type="PANTHER" id="PTHR24366">
    <property type="entry name" value="IG(IMMUNOGLOBULIN) AND LRR(LEUCINE RICH REPEAT) DOMAINS"/>
    <property type="match status" value="1"/>
</dbReference>
<accession>A0A9P0NZA1</accession>
<dbReference type="AlphaFoldDB" id="A0A9P0NZA1"/>
<dbReference type="PROSITE" id="PS51450">
    <property type="entry name" value="LRR"/>
    <property type="match status" value="5"/>
</dbReference>
<evidence type="ECO:0000256" key="1">
    <source>
        <dbReference type="ARBA" id="ARBA00022614"/>
    </source>
</evidence>
<dbReference type="EMBL" id="CAKOFQ010006705">
    <property type="protein sequence ID" value="CAH1963120.1"/>
    <property type="molecule type" value="Genomic_DNA"/>
</dbReference>
<reference evidence="5" key="1">
    <citation type="submission" date="2022-03" db="EMBL/GenBank/DDBJ databases">
        <authorList>
            <person name="Sayadi A."/>
        </authorList>
    </citation>
    <scope>NUCLEOTIDE SEQUENCE</scope>
</reference>
<dbReference type="SMART" id="SM00369">
    <property type="entry name" value="LRR_TYP"/>
    <property type="match status" value="8"/>
</dbReference>
<feature type="signal peptide" evidence="4">
    <location>
        <begin position="1"/>
        <end position="20"/>
    </location>
</feature>
<dbReference type="SUPFAM" id="SSF52058">
    <property type="entry name" value="L domain-like"/>
    <property type="match status" value="1"/>
</dbReference>
<evidence type="ECO:0000256" key="3">
    <source>
        <dbReference type="SAM" id="Phobius"/>
    </source>
</evidence>
<proteinExistence type="predicted"/>
<feature type="chain" id="PRO_5040266763" evidence="4">
    <location>
        <begin position="21"/>
        <end position="483"/>
    </location>
</feature>
<evidence type="ECO:0000313" key="5">
    <source>
        <dbReference type="EMBL" id="CAH1963120.1"/>
    </source>
</evidence>